<dbReference type="SUPFAM" id="SSF47576">
    <property type="entry name" value="Calponin-homology domain, CH-domain"/>
    <property type="match status" value="1"/>
</dbReference>
<dbReference type="CDD" id="cd21206">
    <property type="entry name" value="CH_IQGAP"/>
    <property type="match status" value="1"/>
</dbReference>
<dbReference type="SMART" id="SM00033">
    <property type="entry name" value="CH"/>
    <property type="match status" value="1"/>
</dbReference>
<dbReference type="SUPFAM" id="SSF143885">
    <property type="entry name" value="RGC domain-like"/>
    <property type="match status" value="1"/>
</dbReference>
<feature type="compositionally biased region" description="Acidic residues" evidence="1">
    <location>
        <begin position="427"/>
        <end position="438"/>
    </location>
</feature>
<dbReference type="InterPro" id="IPR000048">
    <property type="entry name" value="IQ_motif_EF-hand-BS"/>
</dbReference>
<gene>
    <name evidence="4" type="ORF">TRUGW13939_10037</name>
</gene>
<dbReference type="InterPro" id="IPR001715">
    <property type="entry name" value="CH_dom"/>
</dbReference>
<dbReference type="Gene3D" id="1.10.506.10">
    <property type="entry name" value="GTPase Activation - p120gap, domain 1"/>
    <property type="match status" value="1"/>
</dbReference>
<name>A0A7H8R956_TALRU</name>
<feature type="domain" description="Calponin-homology (CH)" evidence="3">
    <location>
        <begin position="269"/>
        <end position="376"/>
    </location>
</feature>
<dbReference type="GO" id="GO:0005096">
    <property type="term" value="F:GTPase activator activity"/>
    <property type="evidence" value="ECO:0007669"/>
    <property type="project" value="TreeGrafter"/>
</dbReference>
<feature type="compositionally biased region" description="Polar residues" evidence="1">
    <location>
        <begin position="1"/>
        <end position="14"/>
    </location>
</feature>
<dbReference type="GO" id="GO:0005938">
    <property type="term" value="C:cell cortex"/>
    <property type="evidence" value="ECO:0007669"/>
    <property type="project" value="TreeGrafter"/>
</dbReference>
<dbReference type="GeneID" id="55997518"/>
<dbReference type="SMART" id="SM00323">
    <property type="entry name" value="RasGAP"/>
    <property type="match status" value="1"/>
</dbReference>
<proteinExistence type="predicted"/>
<evidence type="ECO:0000259" key="3">
    <source>
        <dbReference type="PROSITE" id="PS50021"/>
    </source>
</evidence>
<feature type="domain" description="Ras-GAP" evidence="2">
    <location>
        <begin position="1022"/>
        <end position="1238"/>
    </location>
</feature>
<dbReference type="OrthoDB" id="775356at2759"/>
<sequence>MSNITSFRRSQTDIGASAGSPMRHDSTASTASTTYSVFSNEAPPSRSSTISSNASSLGGFGHRRGRSELNTFVPMSTMPEKSSTAAETYGSIRRSLRPLPQAPNSSPKTSQKDAVTRHARSYTIDETAYRKSVSPAGTPERRIRWQENEVSDYATPPRPKSQHSQSHNSPHPPALTTAFTAPELETFQKSSTGHLRTLSKFAKSGETEEFVIDSTLPSVVGLHGRRRLKRSDSIRGPTHQKSKSMSASSWAAGNWMDKQRQFLQAYEYLCHIGEAKEWIEDIIKKEIPPIVQLEEALRDGVTLAEIVQALYPNRILRIFRNPKLQYRHSDNIALFNQFLDEMALPDIFRFELIDLYEKKNIPKVIHCIHALSWLLFKNGIVDFRIGNLVGQLEFEHHELEQTQKGLDKAGVSMPSFSGMGATFGAEPEPEPEPEPPETDEQRIERELHENEDSISDLQTQIRGAILRIQLGNVMNQLWDNEHWILDLQSRIRGDWARQIIGYRLSMRQFAVGLQAISRGFIVRSQRQRNEDWWRGKEKDVLKLQNLVRGRKARAQVDHLKTRIRKEESGIKSFQAAIRGALQRKQALDQVEQTKGAEVEVLSLQAATRGMQCRSILSKNTAQLEAQVPSIVLVQSAARALAERARLATLQKRLEGLGDHWCALQSSVRGGKARKQLQTLRDQLSEQQESVVLFQSIVRASLTRSKIEEQKSQLGQSEAQVVLLQSCIRGMLSRELVSEDLQALEQNEPMVIALQSLSRAAMVRKDVGKLLYDLEGCEDEVAQLQALARAMLVRVDVGDLLSDLENEEDMIVNLQSCIRATFVRRSFAEKQRFFRQNMEKVIKVQSFVRGKIQGQAYKSLTSGKNPPVGTIKGFVHLLNDSDFDFDQEIEFERLRKTVVQQVRQNEMADQYVTQLDIKIALLVKNKITLDEVVKHQKHFGGHFGSLISNSNMSSKDPFDLKALNKNSRKKLEQYQVLFFILQTQPQYLARLFRKLREQNTGEKEYERTKHLIMGLFGYSQKRREEYYLIKLLVKSIKEEIQSCPSLQDWARCNSFWIKLFMAYVKSPRDRKFLREVLNPLVKEWVIENAELDLESDPVQIYRSAVSNEELRTGQRSRRPLDVPTEAAIRDPETRAIFIQHLQDLRDITDQFLAKFQEALLRMPFGIRYIAKELYECLLAQYGHEDPGFILQVAGQCIWKNYFQSAVLEPEKHGVIDRGLNPKHKKNLGEISKVLSQVASGRLFGNENVYLQPLNKHVGDSILRLGEIWANMISVQDAESYFDIDEFNDLYAKTKPTLYIKMSDIFSIHQLVASDIDFLCTNRDDFFKEIIRELGNVKSNQHELMTVSTSEISLTLHPRLTNTEDPEAGIKTLFMETKRCILYIIRVQSGANLMEVMLKPPTEEDEQRWKCLVHDELTTSNQRKGAYSEANTVLDLSVLSYADLKRVALENILQLESYGKIGRHNQYQDILNAIAVDIRTKHRRRIQRERELDSARMTSSRLNDQAVYLEQQLKTYNDYIEQAMITLQNKKGKKRFLLPFTKQWDHERELQKTGRVFKFGSYKYSARNLADKGVLVHWKGYMERQWDRVDLTISSNEVGVFTLDGSSGNMMIPGANAQVPLDDLLQAQFNSTQFLDFFEGCLRVNVNLFLHLIMKKFYNE</sequence>
<dbReference type="PROSITE" id="PS50018">
    <property type="entry name" value="RAS_GTPASE_ACTIV_2"/>
    <property type="match status" value="1"/>
</dbReference>
<evidence type="ECO:0000313" key="4">
    <source>
        <dbReference type="EMBL" id="QKX62872.1"/>
    </source>
</evidence>
<accession>A0A7H8R956</accession>
<dbReference type="InterPro" id="IPR000593">
    <property type="entry name" value="RasGAP_C"/>
</dbReference>
<dbReference type="InterPro" id="IPR001936">
    <property type="entry name" value="RasGAP_dom"/>
</dbReference>
<dbReference type="PROSITE" id="PS50021">
    <property type="entry name" value="CH"/>
    <property type="match status" value="1"/>
</dbReference>
<feature type="compositionally biased region" description="Low complexity" evidence="1">
    <location>
        <begin position="45"/>
        <end position="56"/>
    </location>
</feature>
<feature type="region of interest" description="Disordered" evidence="1">
    <location>
        <begin position="1"/>
        <end position="176"/>
    </location>
</feature>
<feature type="region of interest" description="Disordered" evidence="1">
    <location>
        <begin position="418"/>
        <end position="442"/>
    </location>
</feature>
<keyword evidence="5" id="KW-1185">Reference proteome</keyword>
<dbReference type="Proteomes" id="UP000509510">
    <property type="component" value="Chromosome V"/>
</dbReference>
<dbReference type="PANTHER" id="PTHR14149:SF14">
    <property type="entry name" value="CALPONIN-HOMOLOGY (CH) DOMAIN-CONTAINING PROTEIN"/>
    <property type="match status" value="1"/>
</dbReference>
<evidence type="ECO:0000259" key="2">
    <source>
        <dbReference type="PROSITE" id="PS50018"/>
    </source>
</evidence>
<dbReference type="InterPro" id="IPR036872">
    <property type="entry name" value="CH_dom_sf"/>
</dbReference>
<dbReference type="InterPro" id="IPR008936">
    <property type="entry name" value="Rho_GTPase_activation_prot"/>
</dbReference>
<organism evidence="4 5">
    <name type="scientific">Talaromyces rugulosus</name>
    <name type="common">Penicillium rugulosum</name>
    <dbReference type="NCBI Taxonomy" id="121627"/>
    <lineage>
        <taxon>Eukaryota</taxon>
        <taxon>Fungi</taxon>
        <taxon>Dikarya</taxon>
        <taxon>Ascomycota</taxon>
        <taxon>Pezizomycotina</taxon>
        <taxon>Eurotiomycetes</taxon>
        <taxon>Eurotiomycetidae</taxon>
        <taxon>Eurotiales</taxon>
        <taxon>Trichocomaceae</taxon>
        <taxon>Talaromyces</taxon>
        <taxon>Talaromyces sect. Islandici</taxon>
    </lineage>
</organism>
<dbReference type="Pfam" id="PF03836">
    <property type="entry name" value="RasGAP_C"/>
    <property type="match status" value="1"/>
</dbReference>
<reference evidence="5" key="1">
    <citation type="submission" date="2020-06" db="EMBL/GenBank/DDBJ databases">
        <title>A chromosome-scale genome assembly of Talaromyces rugulosus W13939.</title>
        <authorList>
            <person name="Wang B."/>
            <person name="Guo L."/>
            <person name="Ye K."/>
            <person name="Wang L."/>
        </authorList>
    </citation>
    <scope>NUCLEOTIDE SEQUENCE [LARGE SCALE GENOMIC DNA]</scope>
    <source>
        <strain evidence="5">W13939</strain>
    </source>
</reference>
<evidence type="ECO:0008006" key="6">
    <source>
        <dbReference type="Google" id="ProtNLM"/>
    </source>
</evidence>
<dbReference type="Gene3D" id="1.10.418.10">
    <property type="entry name" value="Calponin-like domain"/>
    <property type="match status" value="1"/>
</dbReference>
<dbReference type="Pfam" id="PF00616">
    <property type="entry name" value="RasGAP"/>
    <property type="match status" value="1"/>
</dbReference>
<dbReference type="EMBL" id="CP055902">
    <property type="protein sequence ID" value="QKX62872.1"/>
    <property type="molecule type" value="Genomic_DNA"/>
</dbReference>
<dbReference type="SMART" id="SM00015">
    <property type="entry name" value="IQ"/>
    <property type="match status" value="8"/>
</dbReference>
<dbReference type="Pfam" id="PF00307">
    <property type="entry name" value="CH"/>
    <property type="match status" value="1"/>
</dbReference>
<feature type="compositionally biased region" description="Low complexity" evidence="1">
    <location>
        <begin position="27"/>
        <end position="36"/>
    </location>
</feature>
<feature type="region of interest" description="Disordered" evidence="1">
    <location>
        <begin position="227"/>
        <end position="248"/>
    </location>
</feature>
<dbReference type="SUPFAM" id="SSF48350">
    <property type="entry name" value="GTPase activation domain, GAP"/>
    <property type="match status" value="1"/>
</dbReference>
<dbReference type="RefSeq" id="XP_035349046.1">
    <property type="nucleotide sequence ID" value="XM_035493153.1"/>
</dbReference>
<dbReference type="PANTHER" id="PTHR14149">
    <property type="entry name" value="RAS GTPASE-ACTIVATING PROTEIN WITH IQ MOTIF"/>
    <property type="match status" value="1"/>
</dbReference>
<evidence type="ECO:0000256" key="1">
    <source>
        <dbReference type="SAM" id="MobiDB-lite"/>
    </source>
</evidence>
<protein>
    <recommendedName>
        <fullName evidence="6">Ras-GAP domain-containing protein</fullName>
    </recommendedName>
</protein>
<evidence type="ECO:0000313" key="5">
    <source>
        <dbReference type="Proteomes" id="UP000509510"/>
    </source>
</evidence>
<dbReference type="KEGG" id="trg:TRUGW13939_10037"/>
<feature type="compositionally biased region" description="Polar residues" evidence="1">
    <location>
        <begin position="68"/>
        <end position="86"/>
    </location>
</feature>
<dbReference type="PROSITE" id="PS50096">
    <property type="entry name" value="IQ"/>
    <property type="match status" value="5"/>
</dbReference>